<sequence>MRRRGSCMYYADAGLLAVGNLITIDDWILDRDRSHCSVCVQQFYAFKRRHHCRTCGEVICSRCSKHRKLRLVELNVDLTARICTICVTAATLAARDVSAAPLRPTLLETPSSPVFAVPVLPWDDANLATWRLEVARQADTIQPEQDDTLKLLVHLVATSLRCPIVFLGLLDPEGLHVQASRGLDPSSDNLIQFCAPVWRHNATLVLSEANDAMLRDQGLRYFAGTPIVVEGVVLGALVAMDMEPHGSTNLSQRNTLESVARIAAEVLEQRAKEANQTPGPAETDLSLDVPEKSDVDESDGDGDGTAPCTPMNEFQKALYVSPRDTLCSDSNQTIELPSSAQHLPAYDDAVESMLQLYRILHGCSWEPTSVVVADRRVQFHTFHERYQHGYIKATRELTAMPGSPSWATLVQLPQMQIYSNCLAQYVSHQPIDGRTTMHNVVFQPGSSWTRAKQYPLLTHARDYPNGAAVYLGMQLRDDLVPEFCFGWMLSPSDDEGRAKISVIVPQHREIHEANMIANWLDKLQELAHAPREQRARSVDGPSHDVVAPRAARANTTDGRPATEAFFWTLLEQTISTQRLLSERQSDLMYTMETNGSRLHQLTEAVERVEWRLDQPL</sequence>
<name>T0RH64_SAPDV</name>
<evidence type="ECO:0000256" key="1">
    <source>
        <dbReference type="ARBA" id="ARBA00022723"/>
    </source>
</evidence>
<dbReference type="RefSeq" id="XP_008617330.1">
    <property type="nucleotide sequence ID" value="XM_008619108.1"/>
</dbReference>
<keyword evidence="8" id="KW-1185">Reference proteome</keyword>
<dbReference type="eggNOG" id="KOG1729">
    <property type="taxonomic scope" value="Eukaryota"/>
</dbReference>
<accession>T0RH64</accession>
<proteinExistence type="predicted"/>
<dbReference type="GO" id="GO:0008270">
    <property type="term" value="F:zinc ion binding"/>
    <property type="evidence" value="ECO:0007669"/>
    <property type="project" value="UniProtKB-KW"/>
</dbReference>
<dbReference type="VEuPathDB" id="FungiDB:SDRG_13025"/>
<gene>
    <name evidence="7" type="ORF">SDRG_13025</name>
</gene>
<dbReference type="InterPro" id="IPR029016">
    <property type="entry name" value="GAF-like_dom_sf"/>
</dbReference>
<evidence type="ECO:0000256" key="5">
    <source>
        <dbReference type="SAM" id="MobiDB-lite"/>
    </source>
</evidence>
<evidence type="ECO:0000256" key="3">
    <source>
        <dbReference type="ARBA" id="ARBA00022833"/>
    </source>
</evidence>
<dbReference type="AlphaFoldDB" id="T0RH64"/>
<feature type="region of interest" description="Disordered" evidence="5">
    <location>
        <begin position="271"/>
        <end position="310"/>
    </location>
</feature>
<evidence type="ECO:0000313" key="7">
    <source>
        <dbReference type="EMBL" id="EQC29152.1"/>
    </source>
</evidence>
<dbReference type="SUPFAM" id="SSF55781">
    <property type="entry name" value="GAF domain-like"/>
    <property type="match status" value="1"/>
</dbReference>
<dbReference type="InParanoid" id="T0RH64"/>
<evidence type="ECO:0000259" key="6">
    <source>
        <dbReference type="PROSITE" id="PS50178"/>
    </source>
</evidence>
<dbReference type="PANTHER" id="PTHR43102:SF2">
    <property type="entry name" value="GAF DOMAIN-CONTAINING PROTEIN"/>
    <property type="match status" value="1"/>
</dbReference>
<dbReference type="OrthoDB" id="10018316at2759"/>
<dbReference type="InterPro" id="IPR000306">
    <property type="entry name" value="Znf_FYVE"/>
</dbReference>
<dbReference type="InterPro" id="IPR003018">
    <property type="entry name" value="GAF"/>
</dbReference>
<dbReference type="InterPro" id="IPR011011">
    <property type="entry name" value="Znf_FYVE_PHD"/>
</dbReference>
<dbReference type="SUPFAM" id="SSF57903">
    <property type="entry name" value="FYVE/PHD zinc finger"/>
    <property type="match status" value="1"/>
</dbReference>
<dbReference type="SMART" id="SM00064">
    <property type="entry name" value="FYVE"/>
    <property type="match status" value="1"/>
</dbReference>
<dbReference type="InterPro" id="IPR013083">
    <property type="entry name" value="Znf_RING/FYVE/PHD"/>
</dbReference>
<keyword evidence="3" id="KW-0862">Zinc</keyword>
<organism evidence="7 8">
    <name type="scientific">Saprolegnia diclina (strain VS20)</name>
    <dbReference type="NCBI Taxonomy" id="1156394"/>
    <lineage>
        <taxon>Eukaryota</taxon>
        <taxon>Sar</taxon>
        <taxon>Stramenopiles</taxon>
        <taxon>Oomycota</taxon>
        <taxon>Saprolegniomycetes</taxon>
        <taxon>Saprolegniales</taxon>
        <taxon>Saprolegniaceae</taxon>
        <taxon>Saprolegnia</taxon>
    </lineage>
</organism>
<dbReference type="InterPro" id="IPR017455">
    <property type="entry name" value="Znf_FYVE-rel"/>
</dbReference>
<evidence type="ECO:0000256" key="2">
    <source>
        <dbReference type="ARBA" id="ARBA00022771"/>
    </source>
</evidence>
<dbReference type="GeneID" id="19953752"/>
<dbReference type="Proteomes" id="UP000030762">
    <property type="component" value="Unassembled WGS sequence"/>
</dbReference>
<dbReference type="PANTHER" id="PTHR43102">
    <property type="entry name" value="SLR1143 PROTEIN"/>
    <property type="match status" value="1"/>
</dbReference>
<reference evidence="7 8" key="1">
    <citation type="submission" date="2012-04" db="EMBL/GenBank/DDBJ databases">
        <title>The Genome Sequence of Saprolegnia declina VS20.</title>
        <authorList>
            <consortium name="The Broad Institute Genome Sequencing Platform"/>
            <person name="Russ C."/>
            <person name="Nusbaum C."/>
            <person name="Tyler B."/>
            <person name="van West P."/>
            <person name="Dieguez-Uribeondo J."/>
            <person name="de Bruijn I."/>
            <person name="Tripathy S."/>
            <person name="Jiang R."/>
            <person name="Young S.K."/>
            <person name="Zeng Q."/>
            <person name="Gargeya S."/>
            <person name="Fitzgerald M."/>
            <person name="Haas B."/>
            <person name="Abouelleil A."/>
            <person name="Alvarado L."/>
            <person name="Arachchi H.M."/>
            <person name="Berlin A."/>
            <person name="Chapman S.B."/>
            <person name="Goldberg J."/>
            <person name="Griggs A."/>
            <person name="Gujja S."/>
            <person name="Hansen M."/>
            <person name="Howarth C."/>
            <person name="Imamovic A."/>
            <person name="Larimer J."/>
            <person name="McCowen C."/>
            <person name="Montmayeur A."/>
            <person name="Murphy C."/>
            <person name="Neiman D."/>
            <person name="Pearson M."/>
            <person name="Priest M."/>
            <person name="Roberts A."/>
            <person name="Saif S."/>
            <person name="Shea T."/>
            <person name="Sisk P."/>
            <person name="Sykes S."/>
            <person name="Wortman J."/>
            <person name="Nusbaum C."/>
            <person name="Birren B."/>
        </authorList>
    </citation>
    <scope>NUCLEOTIDE SEQUENCE [LARGE SCALE GENOMIC DNA]</scope>
    <source>
        <strain evidence="7 8">VS20</strain>
    </source>
</reference>
<dbReference type="EMBL" id="JH767186">
    <property type="protein sequence ID" value="EQC29152.1"/>
    <property type="molecule type" value="Genomic_DNA"/>
</dbReference>
<dbReference type="Gene3D" id="3.30.40.10">
    <property type="entry name" value="Zinc/RING finger domain, C3HC4 (zinc finger)"/>
    <property type="match status" value="1"/>
</dbReference>
<dbReference type="OMA" id="RTHCSAC"/>
<dbReference type="PROSITE" id="PS50178">
    <property type="entry name" value="ZF_FYVE"/>
    <property type="match status" value="1"/>
</dbReference>
<keyword evidence="2 4" id="KW-0863">Zinc-finger</keyword>
<dbReference type="Gene3D" id="3.30.450.40">
    <property type="match status" value="1"/>
</dbReference>
<dbReference type="Pfam" id="PF01363">
    <property type="entry name" value="FYVE"/>
    <property type="match status" value="1"/>
</dbReference>
<feature type="domain" description="FYVE-type" evidence="6">
    <location>
        <begin position="30"/>
        <end position="91"/>
    </location>
</feature>
<evidence type="ECO:0000313" key="8">
    <source>
        <dbReference type="Proteomes" id="UP000030762"/>
    </source>
</evidence>
<keyword evidence="1" id="KW-0479">Metal-binding</keyword>
<evidence type="ECO:0000256" key="4">
    <source>
        <dbReference type="PROSITE-ProRule" id="PRU00091"/>
    </source>
</evidence>
<dbReference type="Pfam" id="PF01590">
    <property type="entry name" value="GAF"/>
    <property type="match status" value="1"/>
</dbReference>
<protein>
    <recommendedName>
        <fullName evidence="6">FYVE-type domain-containing protein</fullName>
    </recommendedName>
</protein>